<dbReference type="EMBL" id="JAHCVI010000001">
    <property type="protein sequence ID" value="KAG7290677.1"/>
    <property type="molecule type" value="Genomic_DNA"/>
</dbReference>
<feature type="transmembrane region" description="Helical" evidence="5">
    <location>
        <begin position="103"/>
        <end position="120"/>
    </location>
</feature>
<evidence type="ECO:0000256" key="1">
    <source>
        <dbReference type="ARBA" id="ARBA00004370"/>
    </source>
</evidence>
<reference evidence="6" key="1">
    <citation type="submission" date="2023-02" db="EMBL/GenBank/DDBJ databases">
        <authorList>
            <person name="Palmer J.M."/>
        </authorList>
    </citation>
    <scope>NUCLEOTIDE SEQUENCE</scope>
    <source>
        <strain evidence="6">FW57</strain>
    </source>
</reference>
<feature type="transmembrane region" description="Helical" evidence="5">
    <location>
        <begin position="12"/>
        <end position="36"/>
    </location>
</feature>
<keyword evidence="7" id="KW-1185">Reference proteome</keyword>
<accession>A0AAD4F360</accession>
<organism evidence="6 7">
    <name type="scientific">Staphylotrichum longicolle</name>
    <dbReference type="NCBI Taxonomy" id="669026"/>
    <lineage>
        <taxon>Eukaryota</taxon>
        <taxon>Fungi</taxon>
        <taxon>Dikarya</taxon>
        <taxon>Ascomycota</taxon>
        <taxon>Pezizomycotina</taxon>
        <taxon>Sordariomycetes</taxon>
        <taxon>Sordariomycetidae</taxon>
        <taxon>Sordariales</taxon>
        <taxon>Chaetomiaceae</taxon>
        <taxon>Staphylotrichum</taxon>
    </lineage>
</organism>
<feature type="transmembrane region" description="Helical" evidence="5">
    <location>
        <begin position="71"/>
        <end position="91"/>
    </location>
</feature>
<proteinExistence type="predicted"/>
<evidence type="ECO:0000313" key="6">
    <source>
        <dbReference type="EMBL" id="KAG7290677.1"/>
    </source>
</evidence>
<dbReference type="Gene3D" id="1.20.120.550">
    <property type="entry name" value="Membrane associated eicosanoid/glutathione metabolism-like domain"/>
    <property type="match status" value="1"/>
</dbReference>
<comment type="subcellular location">
    <subcellularLocation>
        <location evidence="1">Membrane</location>
    </subcellularLocation>
</comment>
<keyword evidence="2 5" id="KW-0812">Transmembrane</keyword>
<dbReference type="Proteomes" id="UP001197093">
    <property type="component" value="Unassembled WGS sequence"/>
</dbReference>
<dbReference type="SUPFAM" id="SSF161084">
    <property type="entry name" value="MAPEG domain-like"/>
    <property type="match status" value="1"/>
</dbReference>
<dbReference type="GO" id="GO:0016020">
    <property type="term" value="C:membrane"/>
    <property type="evidence" value="ECO:0007669"/>
    <property type="project" value="UniProtKB-SubCell"/>
</dbReference>
<dbReference type="AlphaFoldDB" id="A0AAD4F360"/>
<dbReference type="Pfam" id="PF01124">
    <property type="entry name" value="MAPEG"/>
    <property type="match status" value="1"/>
</dbReference>
<sequence>MAALLDFNSANWSYYTIPAAFLLCMVPHAYGIGLAGKNYDLGNPRKTEEHCAKDTTLNKATLRRISRAKAAAANGFETIGLYAAAVVAANAARVPAGRLNKLTLAYVLSRVVYNYVYVALQDNARMASVRPFVWMAGIGIIMTLFVSAGKALN</sequence>
<evidence type="ECO:0000256" key="2">
    <source>
        <dbReference type="ARBA" id="ARBA00022692"/>
    </source>
</evidence>
<feature type="transmembrane region" description="Helical" evidence="5">
    <location>
        <begin position="132"/>
        <end position="152"/>
    </location>
</feature>
<evidence type="ECO:0000313" key="7">
    <source>
        <dbReference type="Proteomes" id="UP001197093"/>
    </source>
</evidence>
<name>A0AAD4F360_9PEZI</name>
<dbReference type="PANTHER" id="PTHR35371">
    <property type="entry name" value="INNER MEMBRANE PROTEIN"/>
    <property type="match status" value="1"/>
</dbReference>
<dbReference type="InterPro" id="IPR023352">
    <property type="entry name" value="MAPEG-like_dom_sf"/>
</dbReference>
<evidence type="ECO:0000256" key="5">
    <source>
        <dbReference type="SAM" id="Phobius"/>
    </source>
</evidence>
<gene>
    <name evidence="6" type="ORF">NEMBOFW57_000680</name>
</gene>
<dbReference type="InterPro" id="IPR001129">
    <property type="entry name" value="Membr-assoc_MAPEG"/>
</dbReference>
<keyword evidence="4 5" id="KW-0472">Membrane</keyword>
<protein>
    <recommendedName>
        <fullName evidence="8">MAPEG family protein</fullName>
    </recommendedName>
</protein>
<evidence type="ECO:0000256" key="3">
    <source>
        <dbReference type="ARBA" id="ARBA00022989"/>
    </source>
</evidence>
<dbReference type="PANTHER" id="PTHR35371:SF1">
    <property type="entry name" value="BLR7753 PROTEIN"/>
    <property type="match status" value="1"/>
</dbReference>
<evidence type="ECO:0008006" key="8">
    <source>
        <dbReference type="Google" id="ProtNLM"/>
    </source>
</evidence>
<keyword evidence="3 5" id="KW-1133">Transmembrane helix</keyword>
<comment type="caution">
    <text evidence="6">The sequence shown here is derived from an EMBL/GenBank/DDBJ whole genome shotgun (WGS) entry which is preliminary data.</text>
</comment>
<evidence type="ECO:0000256" key="4">
    <source>
        <dbReference type="ARBA" id="ARBA00023136"/>
    </source>
</evidence>